<gene>
    <name evidence="20" type="ORF">QJ522_22515</name>
</gene>
<keyword evidence="12" id="KW-0902">Two-component regulatory system</keyword>
<keyword evidence="7" id="KW-0963">Cytoplasm</keyword>
<dbReference type="SMART" id="SM00086">
    <property type="entry name" value="PAC"/>
    <property type="match status" value="3"/>
</dbReference>
<dbReference type="PANTHER" id="PTHR24421:SF58">
    <property type="entry name" value="SIGNAL TRANSDUCTION HISTIDINE-PROTEIN KINASE_PHOSPHATASE UHPB"/>
    <property type="match status" value="1"/>
</dbReference>
<keyword evidence="11" id="KW-0408">Iron</keyword>
<dbReference type="Pfam" id="PF08448">
    <property type="entry name" value="PAS_4"/>
    <property type="match status" value="1"/>
</dbReference>
<feature type="region of interest" description="Disordered" evidence="16">
    <location>
        <begin position="1"/>
        <end position="32"/>
    </location>
</feature>
<evidence type="ECO:0000313" key="20">
    <source>
        <dbReference type="EMBL" id="MDI6451849.1"/>
    </source>
</evidence>
<dbReference type="GO" id="GO:0046983">
    <property type="term" value="F:protein dimerization activity"/>
    <property type="evidence" value="ECO:0007669"/>
    <property type="project" value="InterPro"/>
</dbReference>
<keyword evidence="10" id="KW-0418">Kinase</keyword>
<evidence type="ECO:0000313" key="21">
    <source>
        <dbReference type="Proteomes" id="UP001431776"/>
    </source>
</evidence>
<comment type="subcellular location">
    <subcellularLocation>
        <location evidence="3">Cytoplasm</location>
    </subcellularLocation>
</comment>
<dbReference type="SUPFAM" id="SSF55785">
    <property type="entry name" value="PYP-like sensor domain (PAS domain)"/>
    <property type="match status" value="5"/>
</dbReference>
<dbReference type="InterPro" id="IPR036890">
    <property type="entry name" value="HATPase_C_sf"/>
</dbReference>
<comment type="catalytic activity">
    <reaction evidence="1">
        <text>ATP + protein L-histidine = ADP + protein N-phospho-L-histidine.</text>
        <dbReference type="EC" id="2.7.13.3"/>
    </reaction>
</comment>
<dbReference type="PRINTS" id="PR00344">
    <property type="entry name" value="BCTRLSENSOR"/>
</dbReference>
<keyword evidence="8" id="KW-0808">Transferase</keyword>
<feature type="domain" description="PAS" evidence="18">
    <location>
        <begin position="433"/>
        <end position="498"/>
    </location>
</feature>
<dbReference type="CDD" id="cd16917">
    <property type="entry name" value="HATPase_UhpB-NarQ-NarX-like"/>
    <property type="match status" value="1"/>
</dbReference>
<dbReference type="PROSITE" id="PS50112">
    <property type="entry name" value="PAS"/>
    <property type="match status" value="3"/>
</dbReference>
<feature type="compositionally biased region" description="Pro residues" evidence="16">
    <location>
        <begin position="21"/>
        <end position="30"/>
    </location>
</feature>
<dbReference type="Pfam" id="PF02518">
    <property type="entry name" value="HATPase_c"/>
    <property type="match status" value="1"/>
</dbReference>
<comment type="cofactor">
    <cofactor evidence="2">
        <name>[4Fe-4S] cluster</name>
        <dbReference type="ChEBI" id="CHEBI:49883"/>
    </cofactor>
</comment>
<name>A0AAW6U7A9_9BACT</name>
<dbReference type="PROSITE" id="PS50113">
    <property type="entry name" value="PAC"/>
    <property type="match status" value="1"/>
</dbReference>
<evidence type="ECO:0000256" key="11">
    <source>
        <dbReference type="ARBA" id="ARBA00023004"/>
    </source>
</evidence>
<dbReference type="InterPro" id="IPR013767">
    <property type="entry name" value="PAS_fold"/>
</dbReference>
<evidence type="ECO:0000259" key="18">
    <source>
        <dbReference type="PROSITE" id="PS50112"/>
    </source>
</evidence>
<dbReference type="InterPro" id="IPR004358">
    <property type="entry name" value="Sig_transdc_His_kin-like_C"/>
</dbReference>
<evidence type="ECO:0000256" key="16">
    <source>
        <dbReference type="SAM" id="MobiDB-lite"/>
    </source>
</evidence>
<dbReference type="GO" id="GO:0046872">
    <property type="term" value="F:metal ion binding"/>
    <property type="evidence" value="ECO:0007669"/>
    <property type="project" value="UniProtKB-KW"/>
</dbReference>
<dbReference type="EC" id="2.7.13.3" evidence="4"/>
<dbReference type="PANTHER" id="PTHR24421">
    <property type="entry name" value="NITRATE/NITRITE SENSOR PROTEIN NARX-RELATED"/>
    <property type="match status" value="1"/>
</dbReference>
<evidence type="ECO:0000256" key="6">
    <source>
        <dbReference type="ARBA" id="ARBA00022485"/>
    </source>
</evidence>
<evidence type="ECO:0000259" key="17">
    <source>
        <dbReference type="PROSITE" id="PS50109"/>
    </source>
</evidence>
<dbReference type="GO" id="GO:0006355">
    <property type="term" value="P:regulation of DNA-templated transcription"/>
    <property type="evidence" value="ECO:0007669"/>
    <property type="project" value="InterPro"/>
</dbReference>
<dbReference type="NCBIfam" id="TIGR00229">
    <property type="entry name" value="sensory_box"/>
    <property type="match status" value="4"/>
</dbReference>
<feature type="domain" description="PAC" evidence="19">
    <location>
        <begin position="505"/>
        <end position="557"/>
    </location>
</feature>
<dbReference type="InterPro" id="IPR000014">
    <property type="entry name" value="PAS"/>
</dbReference>
<proteinExistence type="predicted"/>
<evidence type="ECO:0000256" key="14">
    <source>
        <dbReference type="ARBA" id="ARBA00024827"/>
    </source>
</evidence>
<dbReference type="Gene3D" id="1.20.5.1930">
    <property type="match status" value="1"/>
</dbReference>
<reference evidence="20" key="1">
    <citation type="submission" date="2023-05" db="EMBL/GenBank/DDBJ databases">
        <title>Anaerotaeda fermentans gen. nov., sp. nov., a novel anaerobic planctomycete of the new family within the order Sedimentisphaerales isolated from Taman Peninsula, Russia.</title>
        <authorList>
            <person name="Khomyakova M.A."/>
            <person name="Merkel A.Y."/>
            <person name="Slobodkin A.I."/>
        </authorList>
    </citation>
    <scope>NUCLEOTIDE SEQUENCE</scope>
    <source>
        <strain evidence="20">M17dextr</strain>
    </source>
</reference>
<evidence type="ECO:0000256" key="3">
    <source>
        <dbReference type="ARBA" id="ARBA00004496"/>
    </source>
</evidence>
<comment type="function">
    <text evidence="14">Member of the two-component regulatory system NreB/NreC involved in the control of dissimilatory nitrate/nitrite reduction in response to oxygen. NreB functions as a direct oxygen sensor histidine kinase which is autophosphorylated, in the absence of oxygen, probably at the conserved histidine residue, and transfers its phosphate group probably to a conserved aspartate residue of NreC. NreB/NreC activates the expression of the nitrate (narGHJI) and nitrite (nir) reductase operons, as well as the putative nitrate transporter gene narT.</text>
</comment>
<comment type="caution">
    <text evidence="20">The sequence shown here is derived from an EMBL/GenBank/DDBJ whole genome shotgun (WGS) entry which is preliminary data.</text>
</comment>
<dbReference type="InterPro" id="IPR005467">
    <property type="entry name" value="His_kinase_dom"/>
</dbReference>
<evidence type="ECO:0000256" key="2">
    <source>
        <dbReference type="ARBA" id="ARBA00001966"/>
    </source>
</evidence>
<feature type="domain" description="PAS" evidence="18">
    <location>
        <begin position="41"/>
        <end position="111"/>
    </location>
</feature>
<dbReference type="CDD" id="cd00130">
    <property type="entry name" value="PAS"/>
    <property type="match status" value="3"/>
</dbReference>
<keyword evidence="13" id="KW-0411">Iron-sulfur</keyword>
<dbReference type="Pfam" id="PF07730">
    <property type="entry name" value="HisKA_3"/>
    <property type="match status" value="1"/>
</dbReference>
<keyword evidence="9" id="KW-0479">Metal-binding</keyword>
<evidence type="ECO:0000256" key="12">
    <source>
        <dbReference type="ARBA" id="ARBA00023012"/>
    </source>
</evidence>
<feature type="domain" description="Histidine kinase" evidence="17">
    <location>
        <begin position="810"/>
        <end position="903"/>
    </location>
</feature>
<dbReference type="Pfam" id="PF13426">
    <property type="entry name" value="PAS_9"/>
    <property type="match status" value="2"/>
</dbReference>
<evidence type="ECO:0000256" key="10">
    <source>
        <dbReference type="ARBA" id="ARBA00022777"/>
    </source>
</evidence>
<feature type="domain" description="PAS" evidence="18">
    <location>
        <begin position="164"/>
        <end position="222"/>
    </location>
</feature>
<accession>A0AAW6U7A9</accession>
<sequence length="919" mass="103695">MRRSDAMGGEKDRRRENLPRPLRPSGPSKPRPVAILPSKIAVELLQTVFDDTLSAAFISDDQMRLVAVNRAAAEFTGYAREELLAMRVPDLHEASDRETCEQLHRRVLADDQLSGRISLLRKDRSKVDIDFRCRRLLVAGKTYVHVTAGPTPEGTQAEEALSESGVRFKALYEFVHTGVIVQRADGRIVQANRVACDILGMTAETLQSKTSMDPVWEMILEDGTPVAGEAHPSMITLRTGCSVHDAVRGLFCGNPKHLRWLRINTKPFRFSSDGTVDEVLITLEDITRLKESERELQAAHRFLRTILDSFPGNVAVLTADGTIATCNESWRAFGQANGIAPEFLREGVNYLEVCRAARGPWSEEAAQVAETIEAILDGRRQDFEIEYPCHSPDRERWFNLQARGFTYNNERWVVLSHINVTERERAEGALRKSEADHRRLVEMLNEGIWEIDAEGCTTFVNPKMAEMLGYTVEEMKRRPLFEFMDQERIEDARHNLERRSHEIAEQHRFTFRKKNGEPLFSLVSTSPVLDRQGRYTGALAGITDVTEYTRMQEAVARSEALFRELFNHMTSGCAVYEAVDKGKDFVFKDFNQAAQEISQISRAEVIGQRVSKVFPDVMRCGLLDAFRRVWRTGMPQYMTATHYADERHSIWVENRVYRLPSGEIVAIYDDVTARYRAECDLRDYQDRLRGLTAQLTLAEERERYRIAAGLHDHIGQGLAMTKLALQGLAAGADERVTKALTRCCRDIDVLADEVRSLSFELSNSILYTVGLPEAIEAHLERDVRQRHGIAYQFHSTGDFIQLALETKVVLFRNYRELLSNVIRHAGARQVRVNLIRSGSVIVLKVEDDGKGFDPEPPAASNATGGHFGLFSVREQMQTFGGSLRVRSKPGQGTRILLKMPARSRPSLAGGPDDANPYSG</sequence>
<dbReference type="GO" id="GO:0051539">
    <property type="term" value="F:4 iron, 4 sulfur cluster binding"/>
    <property type="evidence" value="ECO:0007669"/>
    <property type="project" value="UniProtKB-KW"/>
</dbReference>
<evidence type="ECO:0000256" key="5">
    <source>
        <dbReference type="ARBA" id="ARBA00017322"/>
    </source>
</evidence>
<dbReference type="Gene3D" id="3.30.565.10">
    <property type="entry name" value="Histidine kinase-like ATPase, C-terminal domain"/>
    <property type="match status" value="1"/>
</dbReference>
<dbReference type="GO" id="GO:0016020">
    <property type="term" value="C:membrane"/>
    <property type="evidence" value="ECO:0007669"/>
    <property type="project" value="InterPro"/>
</dbReference>
<dbReference type="InterPro" id="IPR011712">
    <property type="entry name" value="Sig_transdc_His_kin_sub3_dim/P"/>
</dbReference>
<dbReference type="GO" id="GO:0000155">
    <property type="term" value="F:phosphorelay sensor kinase activity"/>
    <property type="evidence" value="ECO:0007669"/>
    <property type="project" value="InterPro"/>
</dbReference>
<organism evidence="20 21">
    <name type="scientific">Anaerobaca lacustris</name>
    <dbReference type="NCBI Taxonomy" id="3044600"/>
    <lineage>
        <taxon>Bacteria</taxon>
        <taxon>Pseudomonadati</taxon>
        <taxon>Planctomycetota</taxon>
        <taxon>Phycisphaerae</taxon>
        <taxon>Sedimentisphaerales</taxon>
        <taxon>Anaerobacaceae</taxon>
        <taxon>Anaerobaca</taxon>
    </lineage>
</organism>
<feature type="compositionally biased region" description="Basic and acidic residues" evidence="16">
    <location>
        <begin position="1"/>
        <end position="18"/>
    </location>
</feature>
<evidence type="ECO:0000256" key="1">
    <source>
        <dbReference type="ARBA" id="ARBA00000085"/>
    </source>
</evidence>
<dbReference type="InterPro" id="IPR013656">
    <property type="entry name" value="PAS_4"/>
</dbReference>
<dbReference type="Pfam" id="PF00989">
    <property type="entry name" value="PAS"/>
    <property type="match status" value="1"/>
</dbReference>
<evidence type="ECO:0000256" key="4">
    <source>
        <dbReference type="ARBA" id="ARBA00012438"/>
    </source>
</evidence>
<evidence type="ECO:0000256" key="7">
    <source>
        <dbReference type="ARBA" id="ARBA00022490"/>
    </source>
</evidence>
<dbReference type="InterPro" id="IPR001610">
    <property type="entry name" value="PAC"/>
</dbReference>
<dbReference type="InterPro" id="IPR050482">
    <property type="entry name" value="Sensor_HK_TwoCompSys"/>
</dbReference>
<evidence type="ECO:0000256" key="13">
    <source>
        <dbReference type="ARBA" id="ARBA00023014"/>
    </source>
</evidence>
<dbReference type="SMART" id="SM00387">
    <property type="entry name" value="HATPase_c"/>
    <property type="match status" value="1"/>
</dbReference>
<evidence type="ECO:0000256" key="9">
    <source>
        <dbReference type="ARBA" id="ARBA00022723"/>
    </source>
</evidence>
<dbReference type="InterPro" id="IPR000700">
    <property type="entry name" value="PAS-assoc_C"/>
</dbReference>
<dbReference type="InterPro" id="IPR003594">
    <property type="entry name" value="HATPase_dom"/>
</dbReference>
<dbReference type="Gene3D" id="3.30.450.20">
    <property type="entry name" value="PAS domain"/>
    <property type="match status" value="5"/>
</dbReference>
<dbReference type="GO" id="GO:0005737">
    <property type="term" value="C:cytoplasm"/>
    <property type="evidence" value="ECO:0007669"/>
    <property type="project" value="UniProtKB-SubCell"/>
</dbReference>
<dbReference type="AlphaFoldDB" id="A0AAW6U7A9"/>
<keyword evidence="6" id="KW-0004">4Fe-4S</keyword>
<dbReference type="EMBL" id="JASCXX010000065">
    <property type="protein sequence ID" value="MDI6451849.1"/>
    <property type="molecule type" value="Genomic_DNA"/>
</dbReference>
<dbReference type="Proteomes" id="UP001431776">
    <property type="component" value="Unassembled WGS sequence"/>
</dbReference>
<dbReference type="SUPFAM" id="SSF55874">
    <property type="entry name" value="ATPase domain of HSP90 chaperone/DNA topoisomerase II/histidine kinase"/>
    <property type="match status" value="1"/>
</dbReference>
<evidence type="ECO:0000256" key="15">
    <source>
        <dbReference type="ARBA" id="ARBA00030800"/>
    </source>
</evidence>
<feature type="region of interest" description="Disordered" evidence="16">
    <location>
        <begin position="899"/>
        <end position="919"/>
    </location>
</feature>
<dbReference type="SMART" id="SM00091">
    <property type="entry name" value="PAS"/>
    <property type="match status" value="5"/>
</dbReference>
<keyword evidence="21" id="KW-1185">Reference proteome</keyword>
<dbReference type="RefSeq" id="WP_349247257.1">
    <property type="nucleotide sequence ID" value="NZ_JASCXX010000065.1"/>
</dbReference>
<dbReference type="InterPro" id="IPR035965">
    <property type="entry name" value="PAS-like_dom_sf"/>
</dbReference>
<dbReference type="PROSITE" id="PS50109">
    <property type="entry name" value="HIS_KIN"/>
    <property type="match status" value="1"/>
</dbReference>
<protein>
    <recommendedName>
        <fullName evidence="5">Oxygen sensor histidine kinase NreB</fullName>
        <ecNumber evidence="4">2.7.13.3</ecNumber>
    </recommendedName>
    <alternativeName>
        <fullName evidence="15">Nitrogen regulation protein B</fullName>
    </alternativeName>
</protein>
<evidence type="ECO:0000259" key="19">
    <source>
        <dbReference type="PROSITE" id="PS50113"/>
    </source>
</evidence>
<evidence type="ECO:0000256" key="8">
    <source>
        <dbReference type="ARBA" id="ARBA00022679"/>
    </source>
</evidence>